<dbReference type="SUPFAM" id="SSF55874">
    <property type="entry name" value="ATPase domain of HSP90 chaperone/DNA topoisomerase II/histidine kinase"/>
    <property type="match status" value="1"/>
</dbReference>
<dbReference type="InterPro" id="IPR036890">
    <property type="entry name" value="HATPase_C_sf"/>
</dbReference>
<dbReference type="Pfam" id="PF13581">
    <property type="entry name" value="HATPase_c_2"/>
    <property type="match status" value="1"/>
</dbReference>
<keyword evidence="1" id="KW-0808">Transferase</keyword>
<organism evidence="4 5">
    <name type="scientific">Streptomyces zingiberis</name>
    <dbReference type="NCBI Taxonomy" id="2053010"/>
    <lineage>
        <taxon>Bacteria</taxon>
        <taxon>Bacillati</taxon>
        <taxon>Actinomycetota</taxon>
        <taxon>Actinomycetes</taxon>
        <taxon>Kitasatosporales</taxon>
        <taxon>Streptomycetaceae</taxon>
        <taxon>Streptomyces</taxon>
    </lineage>
</organism>
<keyword evidence="1" id="KW-0723">Serine/threonine-protein kinase</keyword>
<keyword evidence="4" id="KW-0067">ATP-binding</keyword>
<gene>
    <name evidence="4" type="ORF">HCK00_00985</name>
</gene>
<reference evidence="4 5" key="1">
    <citation type="submission" date="2020-03" db="EMBL/GenBank/DDBJ databases">
        <title>WGS of actinomycetes isolated from Thailand.</title>
        <authorList>
            <person name="Thawai C."/>
        </authorList>
    </citation>
    <scope>NUCLEOTIDE SEQUENCE [LARGE SCALE GENOMIC DNA]</scope>
    <source>
        <strain evidence="4 5">PLAI 1-29</strain>
    </source>
</reference>
<dbReference type="Gene3D" id="3.30.565.10">
    <property type="entry name" value="Histidine kinase-like ATPase, C-terminal domain"/>
    <property type="match status" value="1"/>
</dbReference>
<protein>
    <submittedName>
        <fullName evidence="4">ATP-binding protein</fullName>
    </submittedName>
</protein>
<evidence type="ECO:0000256" key="1">
    <source>
        <dbReference type="ARBA" id="ARBA00022527"/>
    </source>
</evidence>
<evidence type="ECO:0000313" key="5">
    <source>
        <dbReference type="Proteomes" id="UP000695264"/>
    </source>
</evidence>
<dbReference type="GO" id="GO:0005524">
    <property type="term" value="F:ATP binding"/>
    <property type="evidence" value="ECO:0007669"/>
    <property type="project" value="UniProtKB-KW"/>
</dbReference>
<keyword evidence="5" id="KW-1185">Reference proteome</keyword>
<dbReference type="Proteomes" id="UP000695264">
    <property type="component" value="Unassembled WGS sequence"/>
</dbReference>
<dbReference type="PANTHER" id="PTHR35526:SF3">
    <property type="entry name" value="ANTI-SIGMA-F FACTOR RSBW"/>
    <property type="match status" value="1"/>
</dbReference>
<evidence type="ECO:0000259" key="3">
    <source>
        <dbReference type="Pfam" id="PF13581"/>
    </source>
</evidence>
<dbReference type="EMBL" id="JAATEN010000001">
    <property type="protein sequence ID" value="NJP99169.1"/>
    <property type="molecule type" value="Genomic_DNA"/>
</dbReference>
<dbReference type="InterPro" id="IPR003594">
    <property type="entry name" value="HATPase_dom"/>
</dbReference>
<dbReference type="CDD" id="cd16936">
    <property type="entry name" value="HATPase_RsbW-like"/>
    <property type="match status" value="1"/>
</dbReference>
<sequence>MPTFSVRQSIADGRFPAQRGRASILWRGAKEVSGVALVVAQEVPTSSSMTVSHGPSGARAARHRMRERLGMSGVPEGVVDDAELVLSELLSNAFRHGRPLGGGLSGGPGADEIRAAWRVDEYGQLTVEVTDGGGPTRPFPATPSVTARGGRGLNIIRSLTEDWGVRDEEGGAVTVWARFAPVSRTPGPGDGLGGPLRLARPARPARPAADLLDDFA</sequence>
<dbReference type="InterPro" id="IPR050267">
    <property type="entry name" value="Anti-sigma-factor_SerPK"/>
</dbReference>
<evidence type="ECO:0000313" key="4">
    <source>
        <dbReference type="EMBL" id="NJP99169.1"/>
    </source>
</evidence>
<feature type="domain" description="Histidine kinase/HSP90-like ATPase" evidence="3">
    <location>
        <begin position="58"/>
        <end position="174"/>
    </location>
</feature>
<keyword evidence="1" id="KW-0418">Kinase</keyword>
<feature type="compositionally biased region" description="Low complexity" evidence="2">
    <location>
        <begin position="195"/>
        <end position="210"/>
    </location>
</feature>
<accession>A0ABX1BTG8</accession>
<keyword evidence="4" id="KW-0547">Nucleotide-binding</keyword>
<feature type="region of interest" description="Disordered" evidence="2">
    <location>
        <begin position="184"/>
        <end position="216"/>
    </location>
</feature>
<comment type="caution">
    <text evidence="4">The sequence shown here is derived from an EMBL/GenBank/DDBJ whole genome shotgun (WGS) entry which is preliminary data.</text>
</comment>
<evidence type="ECO:0000256" key="2">
    <source>
        <dbReference type="SAM" id="MobiDB-lite"/>
    </source>
</evidence>
<proteinExistence type="predicted"/>
<dbReference type="PANTHER" id="PTHR35526">
    <property type="entry name" value="ANTI-SIGMA-F FACTOR RSBW-RELATED"/>
    <property type="match status" value="1"/>
</dbReference>
<name>A0ABX1BTG8_9ACTN</name>